<reference evidence="8" key="1">
    <citation type="submission" date="2020-10" db="EMBL/GenBank/DDBJ databases">
        <title>De novo genome project of the cellulose decomposer Thermobifida halotolerans type strain.</title>
        <authorList>
            <person name="Nagy I."/>
            <person name="Horvath B."/>
            <person name="Kukolya J."/>
            <person name="Nagy I."/>
            <person name="Orsini M."/>
        </authorList>
    </citation>
    <scope>NUCLEOTIDE SEQUENCE</scope>
    <source>
        <strain evidence="8">DSM 44931</strain>
    </source>
</reference>
<proteinExistence type="predicted"/>
<feature type="region of interest" description="Disordered" evidence="6">
    <location>
        <begin position="314"/>
        <end position="342"/>
    </location>
</feature>
<dbReference type="Proteomes" id="UP000265719">
    <property type="component" value="Chromosome"/>
</dbReference>
<gene>
    <name evidence="8" type="ORF">NI17_006715</name>
</gene>
<feature type="transmembrane region" description="Helical" evidence="7">
    <location>
        <begin position="79"/>
        <end position="95"/>
    </location>
</feature>
<dbReference type="Pfam" id="PF06081">
    <property type="entry name" value="ArAE_1"/>
    <property type="match status" value="1"/>
</dbReference>
<name>A0AA97LZI9_9ACTN</name>
<dbReference type="GO" id="GO:0005886">
    <property type="term" value="C:plasma membrane"/>
    <property type="evidence" value="ECO:0007669"/>
    <property type="project" value="UniProtKB-SubCell"/>
</dbReference>
<evidence type="ECO:0000256" key="5">
    <source>
        <dbReference type="ARBA" id="ARBA00023136"/>
    </source>
</evidence>
<feature type="transmembrane region" description="Helical" evidence="7">
    <location>
        <begin position="31"/>
        <end position="50"/>
    </location>
</feature>
<evidence type="ECO:0000313" key="8">
    <source>
        <dbReference type="EMBL" id="UOE20866.1"/>
    </source>
</evidence>
<dbReference type="InterPro" id="IPR010343">
    <property type="entry name" value="ArAE_1"/>
</dbReference>
<evidence type="ECO:0000256" key="4">
    <source>
        <dbReference type="ARBA" id="ARBA00022989"/>
    </source>
</evidence>
<keyword evidence="2" id="KW-1003">Cell membrane</keyword>
<evidence type="ECO:0000256" key="6">
    <source>
        <dbReference type="SAM" id="MobiDB-lite"/>
    </source>
</evidence>
<feature type="transmembrane region" description="Helical" evidence="7">
    <location>
        <begin position="56"/>
        <end position="74"/>
    </location>
</feature>
<evidence type="ECO:0000313" key="9">
    <source>
        <dbReference type="Proteomes" id="UP000265719"/>
    </source>
</evidence>
<feature type="transmembrane region" description="Helical" evidence="7">
    <location>
        <begin position="154"/>
        <end position="175"/>
    </location>
</feature>
<dbReference type="AlphaFoldDB" id="A0AA97LZI9"/>
<evidence type="ECO:0000256" key="2">
    <source>
        <dbReference type="ARBA" id="ARBA00022475"/>
    </source>
</evidence>
<evidence type="ECO:0000256" key="1">
    <source>
        <dbReference type="ARBA" id="ARBA00004651"/>
    </source>
</evidence>
<evidence type="ECO:0000256" key="3">
    <source>
        <dbReference type="ARBA" id="ARBA00022692"/>
    </source>
</evidence>
<comment type="subcellular location">
    <subcellularLocation>
        <location evidence="1">Cell membrane</location>
        <topology evidence="1">Multi-pass membrane protein</topology>
    </subcellularLocation>
</comment>
<keyword evidence="3 7" id="KW-0812">Transmembrane</keyword>
<keyword evidence="5 7" id="KW-0472">Membrane</keyword>
<keyword evidence="9" id="KW-1185">Reference proteome</keyword>
<keyword evidence="4 7" id="KW-1133">Transmembrane helix</keyword>
<dbReference type="RefSeq" id="WP_068692890.1">
    <property type="nucleotide sequence ID" value="NZ_CP063196.1"/>
</dbReference>
<sequence>MLRNWVGYLVRTWAPAHPEGWRQYWSERLRLVVKAALAAVLAWVIAKYGLGQPNPYFAPLAALLGVYPTIALSVREGTSYAAGFLLGGLVAIPVGEAFGPTALGIAVVVVVSLLVASLRALGDQSSQVSFTALFALLFGGHDVVSYVLPRLIDVGVGVVVGLGINALLFPPTHLGRAHRALQELRSDAAAATEALADSVADPEKGLTWWERWSDALHRSTRRARRACDDAKESVRGNPRAVLERHDPRPVLRLMDLSERVSSRIRVIAATVDELDRVQGDPSHPSMEFRLDYARLLRELASLIRWSSDLTSGEAQDARATARQIQSRLADPHRAPGTDLPGLWDPEKELLRNSELLLRLLSPEQHR</sequence>
<dbReference type="EMBL" id="CP063196">
    <property type="protein sequence ID" value="UOE20866.1"/>
    <property type="molecule type" value="Genomic_DNA"/>
</dbReference>
<evidence type="ECO:0000256" key="7">
    <source>
        <dbReference type="SAM" id="Phobius"/>
    </source>
</evidence>
<dbReference type="KEGG" id="thao:NI17_006715"/>
<protein>
    <submittedName>
        <fullName evidence="8">FUSC family protein</fullName>
    </submittedName>
</protein>
<accession>A0AA97LZI9</accession>
<organism evidence="8 9">
    <name type="scientific">Thermobifida halotolerans</name>
    <dbReference type="NCBI Taxonomy" id="483545"/>
    <lineage>
        <taxon>Bacteria</taxon>
        <taxon>Bacillati</taxon>
        <taxon>Actinomycetota</taxon>
        <taxon>Actinomycetes</taxon>
        <taxon>Streptosporangiales</taxon>
        <taxon>Nocardiopsidaceae</taxon>
        <taxon>Thermobifida</taxon>
    </lineage>
</organism>